<dbReference type="Proteomes" id="UP001055039">
    <property type="component" value="Unassembled WGS sequence"/>
</dbReference>
<keyword evidence="2" id="KW-1185">Reference proteome</keyword>
<protein>
    <submittedName>
        <fullName evidence="1">Uncharacterized protein</fullName>
    </submittedName>
</protein>
<organism evidence="1 2">
    <name type="scientific">Methylorubrum aminovorans</name>
    <dbReference type="NCBI Taxonomy" id="269069"/>
    <lineage>
        <taxon>Bacteria</taxon>
        <taxon>Pseudomonadati</taxon>
        <taxon>Pseudomonadota</taxon>
        <taxon>Alphaproteobacteria</taxon>
        <taxon>Hyphomicrobiales</taxon>
        <taxon>Methylobacteriaceae</taxon>
        <taxon>Methylorubrum</taxon>
    </lineage>
</organism>
<proteinExistence type="predicted"/>
<evidence type="ECO:0000313" key="2">
    <source>
        <dbReference type="Proteomes" id="UP001055039"/>
    </source>
</evidence>
<accession>A0ABQ4UJ21</accession>
<reference evidence="1" key="1">
    <citation type="journal article" date="2021" name="Front. Microbiol.">
        <title>Comprehensive Comparative Genomics and Phenotyping of Methylobacterium Species.</title>
        <authorList>
            <person name="Alessa O."/>
            <person name="Ogura Y."/>
            <person name="Fujitani Y."/>
            <person name="Takami H."/>
            <person name="Hayashi T."/>
            <person name="Sahin N."/>
            <person name="Tani A."/>
        </authorList>
    </citation>
    <scope>NUCLEOTIDE SEQUENCE</scope>
    <source>
        <strain evidence="1">NBRC 15686</strain>
    </source>
</reference>
<sequence length="165" mass="16942">MPGYCTGMSAGEVAAAIANAGIPAPSKEMPPATALDGKQGTSAEFARADHTHAARVQRTVVTTQADGTYLWTFARPIVCPAGKLPPITYMVEDLGSPVVVQIVARSFTSDAAAGTDTHAAVTVKAQRSRVLPAVLLSLSALLSFDVLGAPASGVKVNLWAADPTQ</sequence>
<comment type="caution">
    <text evidence="1">The sequence shown here is derived from an EMBL/GenBank/DDBJ whole genome shotgun (WGS) entry which is preliminary data.</text>
</comment>
<gene>
    <name evidence="1" type="ORF">LNAOJCKE_2993</name>
</gene>
<reference evidence="1" key="2">
    <citation type="submission" date="2021-08" db="EMBL/GenBank/DDBJ databases">
        <authorList>
            <person name="Tani A."/>
            <person name="Ola A."/>
            <person name="Ogura Y."/>
            <person name="Katsura K."/>
            <person name="Hayashi T."/>
        </authorList>
    </citation>
    <scope>NUCLEOTIDE SEQUENCE</scope>
    <source>
        <strain evidence="1">NBRC 15686</strain>
    </source>
</reference>
<name>A0ABQ4UJ21_9HYPH</name>
<dbReference type="EMBL" id="BPRC01000010">
    <property type="protein sequence ID" value="GJE65780.1"/>
    <property type="molecule type" value="Genomic_DNA"/>
</dbReference>
<evidence type="ECO:0000313" key="1">
    <source>
        <dbReference type="EMBL" id="GJE65780.1"/>
    </source>
</evidence>
<dbReference type="RefSeq" id="WP_238225218.1">
    <property type="nucleotide sequence ID" value="NZ_BAAADH010000077.1"/>
</dbReference>